<dbReference type="EMBL" id="JMEE01000002">
    <property type="protein sequence ID" value="RWR03325.1"/>
    <property type="molecule type" value="Genomic_DNA"/>
</dbReference>
<dbReference type="GO" id="GO:1990077">
    <property type="term" value="C:primosome complex"/>
    <property type="evidence" value="ECO:0007669"/>
    <property type="project" value="UniProtKB-UniRule"/>
</dbReference>
<dbReference type="HAMAP" id="MF_01061">
    <property type="entry name" value="DnaT"/>
    <property type="match status" value="1"/>
</dbReference>
<proteinExistence type="inferred from homology"/>
<evidence type="ECO:0000313" key="7">
    <source>
        <dbReference type="Proteomes" id="UP000288794"/>
    </source>
</evidence>
<dbReference type="InterPro" id="IPR040480">
    <property type="entry name" value="DnaT_DNA_bind"/>
</dbReference>
<comment type="function">
    <text evidence="3">Involved in the restart of stalled replication forks, which reloads the replicative helicase on sites other than the origin of replication. Can function in multiple replication restart pathways. Displaces ssDNA from a PriB-ssDNA complex. Probably forms a spiral filament on ssDNA.</text>
</comment>
<keyword evidence="2 3" id="KW-0235">DNA replication</keyword>
<evidence type="ECO:0000256" key="1">
    <source>
        <dbReference type="ARBA" id="ARBA00022515"/>
    </source>
</evidence>
<evidence type="ECO:0000259" key="5">
    <source>
        <dbReference type="Pfam" id="PF17948"/>
    </source>
</evidence>
<dbReference type="RefSeq" id="WP_128175172.1">
    <property type="nucleotide sequence ID" value="NZ_CP071409.1"/>
</dbReference>
<gene>
    <name evidence="3" type="primary">dnaT</name>
    <name evidence="6" type="ORF">ED28_03240</name>
</gene>
<evidence type="ECO:0000256" key="2">
    <source>
        <dbReference type="ARBA" id="ARBA00022705"/>
    </source>
</evidence>
<keyword evidence="7" id="KW-1185">Reference proteome</keyword>
<comment type="caution">
    <text evidence="6">The sequence shown here is derived from an EMBL/GenBank/DDBJ whole genome shotgun (WGS) entry which is preliminary data.</text>
</comment>
<feature type="compositionally biased region" description="Basic and acidic residues" evidence="4">
    <location>
        <begin position="161"/>
        <end position="177"/>
    </location>
</feature>
<keyword evidence="1 3" id="KW-0639">Primosome</keyword>
<dbReference type="Pfam" id="PF17948">
    <property type="entry name" value="DnaT"/>
    <property type="match status" value="1"/>
</dbReference>
<dbReference type="Gene3D" id="1.10.8.1180">
    <property type="match status" value="1"/>
</dbReference>
<protein>
    <recommendedName>
        <fullName evidence="3">Replication restart protein DnaT</fullName>
    </recommendedName>
</protein>
<sequence length="183" mass="19995">MSVKLLTPNIIALDAFHHDPSGALAAAERGMVAVFDNNAPAFYALTPDRLAQLLALEDVAGRAVSDVALEDGLFNDELAHPAAIPVPSGKFVMYDGWQPDDDFIRLAAVWGVSLNTAVSPAELASFVAYWRAEGRVFHHVQWQQKLARSVQLSRAASGSQQKRDLNHIPEPDQEIPKGFRGLR</sequence>
<dbReference type="GO" id="GO:0003697">
    <property type="term" value="F:single-stranded DNA binding"/>
    <property type="evidence" value="ECO:0007669"/>
    <property type="project" value="UniProtKB-UniRule"/>
</dbReference>
<dbReference type="Proteomes" id="UP000288794">
    <property type="component" value="Unassembled WGS sequence"/>
</dbReference>
<name>A0A443IGW0_9GAMM</name>
<evidence type="ECO:0000256" key="3">
    <source>
        <dbReference type="HAMAP-Rule" id="MF_01061"/>
    </source>
</evidence>
<feature type="domain" description="DnaT DNA-binding" evidence="5">
    <location>
        <begin position="91"/>
        <end position="161"/>
    </location>
</feature>
<dbReference type="GO" id="GO:0006269">
    <property type="term" value="P:DNA replication, synthesis of primer"/>
    <property type="evidence" value="ECO:0007669"/>
    <property type="project" value="UniProtKB-KW"/>
</dbReference>
<accession>A0A443IGW0</accession>
<dbReference type="InterPro" id="IPR020917">
    <property type="entry name" value="DnaT"/>
</dbReference>
<organism evidence="6 7">
    <name type="scientific">[Pantoea] beijingensis</name>
    <dbReference type="NCBI Taxonomy" id="1324864"/>
    <lineage>
        <taxon>Bacteria</taxon>
        <taxon>Pseudomonadati</taxon>
        <taxon>Pseudomonadota</taxon>
        <taxon>Gammaproteobacteria</taxon>
        <taxon>Enterobacterales</taxon>
        <taxon>Erwiniaceae</taxon>
        <taxon>Erwinia</taxon>
    </lineage>
</organism>
<keyword evidence="3" id="KW-0238">DNA-binding</keyword>
<comment type="similarity">
    <text evidence="3">Belongs to the DnaT family.</text>
</comment>
<dbReference type="NCBIfam" id="NF002770">
    <property type="entry name" value="PRK02854.1"/>
    <property type="match status" value="1"/>
</dbReference>
<feature type="region of interest" description="Disordered" evidence="4">
    <location>
        <begin position="153"/>
        <end position="183"/>
    </location>
</feature>
<evidence type="ECO:0000256" key="4">
    <source>
        <dbReference type="SAM" id="MobiDB-lite"/>
    </source>
</evidence>
<comment type="subunit">
    <text evidence="3">Homooligomerizes. Interacts with PriB. Component of the replication restart primosome. Primosome assembly occurs via a 'hand-off' mechanism. PriA binds to replication forks, subsequently PriB then DnaT bind; DnaT then displaces ssDNA to generate the helicase loading substrate.</text>
</comment>
<evidence type="ECO:0000313" key="6">
    <source>
        <dbReference type="EMBL" id="RWR03325.1"/>
    </source>
</evidence>
<dbReference type="AlphaFoldDB" id="A0A443IGW0"/>
<reference evidence="6 7" key="1">
    <citation type="submission" date="2014-04" db="EMBL/GenBank/DDBJ databases">
        <title>Draft genome sequence of Pantoea beijingensis strain LMG 27579, an emerging pathogen to Pleurotus eryngii with potential industrial application.</title>
        <authorList>
            <person name="Xu F."/>
            <person name="Liu Y."/>
            <person name="Wang S."/>
            <person name="Yin Y."/>
            <person name="Ma Y."/>
            <person name="Zhao S."/>
            <person name="Rong C."/>
        </authorList>
    </citation>
    <scope>NUCLEOTIDE SEQUENCE [LARGE SCALE GENOMIC DNA]</scope>
    <source>
        <strain evidence="6 7">LMG 27579</strain>
    </source>
</reference>